<dbReference type="Proteomes" id="UP000008311">
    <property type="component" value="Unassembled WGS sequence"/>
</dbReference>
<proteinExistence type="predicted"/>
<evidence type="ECO:0000313" key="1">
    <source>
        <dbReference type="EMBL" id="EEF37185.1"/>
    </source>
</evidence>
<dbReference type="EMBL" id="EQ973955">
    <property type="protein sequence ID" value="EEF37185.1"/>
    <property type="molecule type" value="Genomic_DNA"/>
</dbReference>
<protein>
    <submittedName>
        <fullName evidence="1">Uncharacterized protein</fullName>
    </submittedName>
</protein>
<gene>
    <name evidence="1" type="ORF">RCOM_0820290</name>
</gene>
<reference evidence="2" key="1">
    <citation type="journal article" date="2010" name="Nat. Biotechnol.">
        <title>Draft genome sequence of the oilseed species Ricinus communis.</title>
        <authorList>
            <person name="Chan A.P."/>
            <person name="Crabtree J."/>
            <person name="Zhao Q."/>
            <person name="Lorenzi H."/>
            <person name="Orvis J."/>
            <person name="Puiu D."/>
            <person name="Melake-Berhan A."/>
            <person name="Jones K.M."/>
            <person name="Redman J."/>
            <person name="Chen G."/>
            <person name="Cahoon E.B."/>
            <person name="Gedil M."/>
            <person name="Stanke M."/>
            <person name="Haas B.J."/>
            <person name="Wortman J.R."/>
            <person name="Fraser-Liggett C.M."/>
            <person name="Ravel J."/>
            <person name="Rabinowicz P.D."/>
        </authorList>
    </citation>
    <scope>NUCLEOTIDE SEQUENCE [LARGE SCALE GENOMIC DNA]</scope>
    <source>
        <strain evidence="2">cv. Hale</strain>
    </source>
</reference>
<keyword evidence="2" id="KW-1185">Reference proteome</keyword>
<organism evidence="1 2">
    <name type="scientific">Ricinus communis</name>
    <name type="common">Castor bean</name>
    <dbReference type="NCBI Taxonomy" id="3988"/>
    <lineage>
        <taxon>Eukaryota</taxon>
        <taxon>Viridiplantae</taxon>
        <taxon>Streptophyta</taxon>
        <taxon>Embryophyta</taxon>
        <taxon>Tracheophyta</taxon>
        <taxon>Spermatophyta</taxon>
        <taxon>Magnoliopsida</taxon>
        <taxon>eudicotyledons</taxon>
        <taxon>Gunneridae</taxon>
        <taxon>Pentapetalae</taxon>
        <taxon>rosids</taxon>
        <taxon>fabids</taxon>
        <taxon>Malpighiales</taxon>
        <taxon>Euphorbiaceae</taxon>
        <taxon>Acalyphoideae</taxon>
        <taxon>Acalypheae</taxon>
        <taxon>Ricinus</taxon>
    </lineage>
</organism>
<sequence>MANYRCLSPPNSEFEPRRCLLFVMASSSYYMQEPPVTHGYSTLFGHGLETGDWYEDRLPLFEDISYLSQVSDPCSPYQEYAFHDSISSPYENDQLPYNSWRNWDGEYESCFAFSDYLDDNYFSYESSIGHGNGLQKTENWFGIEQYIDNFVSHYDNAGSVLSYDDCLQSGYESCFGCLREDDDSCYYTSQKPSNACSYSMDEIGFCEGIFGYWPCLSQKHPIAYSE</sequence>
<name>B9SGV0_RICCO</name>
<dbReference type="eggNOG" id="ENOG502R7SW">
    <property type="taxonomic scope" value="Eukaryota"/>
</dbReference>
<evidence type="ECO:0000313" key="2">
    <source>
        <dbReference type="Proteomes" id="UP000008311"/>
    </source>
</evidence>
<dbReference type="InParanoid" id="B9SGV0"/>
<dbReference type="AlphaFoldDB" id="B9SGV0"/>
<accession>B9SGV0</accession>